<organism evidence="1 2">
    <name type="scientific">Pholiota conissans</name>
    <dbReference type="NCBI Taxonomy" id="109636"/>
    <lineage>
        <taxon>Eukaryota</taxon>
        <taxon>Fungi</taxon>
        <taxon>Dikarya</taxon>
        <taxon>Basidiomycota</taxon>
        <taxon>Agaricomycotina</taxon>
        <taxon>Agaricomycetes</taxon>
        <taxon>Agaricomycetidae</taxon>
        <taxon>Agaricales</taxon>
        <taxon>Agaricineae</taxon>
        <taxon>Strophariaceae</taxon>
        <taxon>Pholiota</taxon>
    </lineage>
</organism>
<keyword evidence="2" id="KW-1185">Reference proteome</keyword>
<dbReference type="EMBL" id="MU155139">
    <property type="protein sequence ID" value="KAF9484924.1"/>
    <property type="molecule type" value="Genomic_DNA"/>
</dbReference>
<dbReference type="Proteomes" id="UP000807469">
    <property type="component" value="Unassembled WGS sequence"/>
</dbReference>
<evidence type="ECO:0000313" key="2">
    <source>
        <dbReference type="Proteomes" id="UP000807469"/>
    </source>
</evidence>
<dbReference type="AlphaFoldDB" id="A0A9P5ZC21"/>
<proteinExistence type="predicted"/>
<evidence type="ECO:0000313" key="1">
    <source>
        <dbReference type="EMBL" id="KAF9484924.1"/>
    </source>
</evidence>
<comment type="caution">
    <text evidence="1">The sequence shown here is derived from an EMBL/GenBank/DDBJ whole genome shotgun (WGS) entry which is preliminary data.</text>
</comment>
<protein>
    <submittedName>
        <fullName evidence="1">Uncharacterized protein</fullName>
    </submittedName>
</protein>
<sequence>MRGPRAFGVCEVRGARCCCVYNLWEVSHVVPSSFFWSLVCVVDIFLHHHYHPSSSTFVVVGIIHPAEYNPPHPFAFLFLFYTAACSRISIQETHCCIMTPRYLFDHLNSTLYYSRVTGMRAAVFRPFLCDAHVPRDIVSTTIITITITITTSIGVRRCCRCSMLNLGFRPSFSPFSLSISFCSLLASVLHGDVCGPQYPDFFTQLKLSLLSTLFFFAL</sequence>
<reference evidence="1" key="1">
    <citation type="submission" date="2020-11" db="EMBL/GenBank/DDBJ databases">
        <authorList>
            <consortium name="DOE Joint Genome Institute"/>
            <person name="Ahrendt S."/>
            <person name="Riley R."/>
            <person name="Andreopoulos W."/>
            <person name="Labutti K."/>
            <person name="Pangilinan J."/>
            <person name="Ruiz-Duenas F.J."/>
            <person name="Barrasa J.M."/>
            <person name="Sanchez-Garcia M."/>
            <person name="Camarero S."/>
            <person name="Miyauchi S."/>
            <person name="Serrano A."/>
            <person name="Linde D."/>
            <person name="Babiker R."/>
            <person name="Drula E."/>
            <person name="Ayuso-Fernandez I."/>
            <person name="Pacheco R."/>
            <person name="Padilla G."/>
            <person name="Ferreira P."/>
            <person name="Barriuso J."/>
            <person name="Kellner H."/>
            <person name="Castanera R."/>
            <person name="Alfaro M."/>
            <person name="Ramirez L."/>
            <person name="Pisabarro A.G."/>
            <person name="Kuo A."/>
            <person name="Tritt A."/>
            <person name="Lipzen A."/>
            <person name="He G."/>
            <person name="Yan M."/>
            <person name="Ng V."/>
            <person name="Cullen D."/>
            <person name="Martin F."/>
            <person name="Rosso M.-N."/>
            <person name="Henrissat B."/>
            <person name="Hibbett D."/>
            <person name="Martinez A.T."/>
            <person name="Grigoriev I.V."/>
        </authorList>
    </citation>
    <scope>NUCLEOTIDE SEQUENCE</scope>
    <source>
        <strain evidence="1">CIRM-BRFM 674</strain>
    </source>
</reference>
<gene>
    <name evidence="1" type="ORF">BDN70DRAFT_26671</name>
</gene>
<accession>A0A9P5ZC21</accession>
<name>A0A9P5ZC21_9AGAR</name>